<sequence length="111" mass="12670">MFFLFNPPANQETLNKLMKLRTFKALLKAAGGKVRVDFKNSSWSDDGNEASAQYMTLRESKGEIYTGSDDGFINVVRNIATDLGRPRTMEQYNGRFVPYKIHYINPTITIK</sequence>
<dbReference type="EMBL" id="JUIV01000003">
    <property type="protein sequence ID" value="RYJ39597.1"/>
    <property type="molecule type" value="Genomic_DNA"/>
</dbReference>
<gene>
    <name evidence="1" type="ORF">NU08_1266</name>
</gene>
<protein>
    <submittedName>
        <fullName evidence="1">Uncharacterized protein</fullName>
    </submittedName>
</protein>
<accession>A0A444W142</accession>
<organism evidence="1 2">
    <name type="scientific">Flavobacterium anhuiense</name>
    <dbReference type="NCBI Taxonomy" id="459526"/>
    <lineage>
        <taxon>Bacteria</taxon>
        <taxon>Pseudomonadati</taxon>
        <taxon>Bacteroidota</taxon>
        <taxon>Flavobacteriia</taxon>
        <taxon>Flavobacteriales</taxon>
        <taxon>Flavobacteriaceae</taxon>
        <taxon>Flavobacterium</taxon>
    </lineage>
</organism>
<comment type="caution">
    <text evidence="1">The sequence shown here is derived from an EMBL/GenBank/DDBJ whole genome shotgun (WGS) entry which is preliminary data.</text>
</comment>
<evidence type="ECO:0000313" key="2">
    <source>
        <dbReference type="Proteomes" id="UP000290433"/>
    </source>
</evidence>
<reference evidence="1 2" key="1">
    <citation type="submission" date="2014-12" db="EMBL/GenBank/DDBJ databases">
        <title>Genome sequence of Flavobacterium anhuiense RCM74.</title>
        <authorList>
            <person name="Kim J.F."/>
            <person name="Song J.Y."/>
            <person name="Kwak M.-J."/>
            <person name="Lee S.-W."/>
        </authorList>
    </citation>
    <scope>NUCLEOTIDE SEQUENCE [LARGE SCALE GENOMIC DNA]</scope>
    <source>
        <strain evidence="1 2">RCM74</strain>
    </source>
</reference>
<dbReference type="AlphaFoldDB" id="A0A444W142"/>
<name>A0A444W142_9FLAO</name>
<proteinExistence type="predicted"/>
<evidence type="ECO:0000313" key="1">
    <source>
        <dbReference type="EMBL" id="RYJ39597.1"/>
    </source>
</evidence>
<dbReference type="Proteomes" id="UP000290433">
    <property type="component" value="Unassembled WGS sequence"/>
</dbReference>